<dbReference type="OrthoDB" id="9785840at2"/>
<evidence type="ECO:0000313" key="1">
    <source>
        <dbReference type="EMBL" id="PZX18803.1"/>
    </source>
</evidence>
<dbReference type="AlphaFoldDB" id="A0A2W7NH69"/>
<keyword evidence="1" id="KW-0378">Hydrolase</keyword>
<organism evidence="1 2">
    <name type="scientific">Palleronia aestuarii</name>
    <dbReference type="NCBI Taxonomy" id="568105"/>
    <lineage>
        <taxon>Bacteria</taxon>
        <taxon>Pseudomonadati</taxon>
        <taxon>Pseudomonadota</taxon>
        <taxon>Alphaproteobacteria</taxon>
        <taxon>Rhodobacterales</taxon>
        <taxon>Roseobacteraceae</taxon>
        <taxon>Palleronia</taxon>
    </lineage>
</organism>
<dbReference type="Gene3D" id="3.40.630.40">
    <property type="entry name" value="Zn-dependent exopeptidases"/>
    <property type="match status" value="1"/>
</dbReference>
<dbReference type="GO" id="GO:0016787">
    <property type="term" value="F:hydrolase activity"/>
    <property type="evidence" value="ECO:0007669"/>
    <property type="project" value="UniProtKB-KW"/>
</dbReference>
<dbReference type="SUPFAM" id="SSF53187">
    <property type="entry name" value="Zn-dependent exopeptidases"/>
    <property type="match status" value="1"/>
</dbReference>
<gene>
    <name evidence="1" type="ORF">LX81_00496</name>
</gene>
<dbReference type="Proteomes" id="UP000248916">
    <property type="component" value="Unassembled WGS sequence"/>
</dbReference>
<name>A0A2W7NH69_9RHOB</name>
<keyword evidence="2" id="KW-1185">Reference proteome</keyword>
<evidence type="ECO:0000313" key="2">
    <source>
        <dbReference type="Proteomes" id="UP000248916"/>
    </source>
</evidence>
<proteinExistence type="predicted"/>
<dbReference type="InterPro" id="IPR007709">
    <property type="entry name" value="N-FG_amidohydro"/>
</dbReference>
<accession>A0A2W7NH69</accession>
<reference evidence="1 2" key="1">
    <citation type="submission" date="2018-06" db="EMBL/GenBank/DDBJ databases">
        <title>Genomic Encyclopedia of Archaeal and Bacterial Type Strains, Phase II (KMG-II): from individual species to whole genera.</title>
        <authorList>
            <person name="Goeker M."/>
        </authorList>
    </citation>
    <scope>NUCLEOTIDE SEQUENCE [LARGE SCALE GENOMIC DNA]</scope>
    <source>
        <strain evidence="1 2">DSM 22009</strain>
    </source>
</reference>
<sequence>MPDWEISRGDGPVIATAVHSGHAIRPELLERIALDGPARLREEDPLTDMFVGAGDQTFRARTSRFEIDLNRPEDEAVYMEPSDAWGLTIWNEKPTEDMVRRSLAAREEYYAMMRGWIEEGIARHGSLLVLDIHSFNHRRDGADAAPSDPEGNPDLDLGVTTADRQKFGSVLDAFEEGLQGEAAGRKLDVRRNVRFVDGGNWPEWVFAEYGANVCTVTVEYKKFFMDEWTGQADIAMVEDLRAGLVRATQAARRAL</sequence>
<dbReference type="RefSeq" id="WP_111535704.1">
    <property type="nucleotide sequence ID" value="NZ_QKZL01000002.1"/>
</dbReference>
<dbReference type="EMBL" id="QKZL01000002">
    <property type="protein sequence ID" value="PZX18803.1"/>
    <property type="molecule type" value="Genomic_DNA"/>
</dbReference>
<dbReference type="Pfam" id="PF05013">
    <property type="entry name" value="FGase"/>
    <property type="match status" value="1"/>
</dbReference>
<protein>
    <submittedName>
        <fullName evidence="1">N-formylglutamate amidohydrolase</fullName>
    </submittedName>
</protein>
<comment type="caution">
    <text evidence="1">The sequence shown here is derived from an EMBL/GenBank/DDBJ whole genome shotgun (WGS) entry which is preliminary data.</text>
</comment>